<reference evidence="3 4" key="1">
    <citation type="submission" date="2018-11" db="EMBL/GenBank/DDBJ databases">
        <authorList>
            <consortium name="Pathogen Informatics"/>
        </authorList>
    </citation>
    <scope>NUCLEOTIDE SEQUENCE [LARGE SCALE GENOMIC DNA]</scope>
    <source>
        <strain evidence="3 4">MHpl1</strain>
    </source>
</reference>
<evidence type="ECO:0000313" key="3">
    <source>
        <dbReference type="EMBL" id="VDO09065.1"/>
    </source>
</evidence>
<feature type="domain" description="FAM91 C-terminal" evidence="2">
    <location>
        <begin position="1"/>
        <end position="79"/>
    </location>
</feature>
<dbReference type="OrthoDB" id="275996at2759"/>
<dbReference type="STRING" id="6290.A0A3P7W5X4"/>
<name>A0A3P7W5X4_HAEPC</name>
<protein>
    <recommendedName>
        <fullName evidence="2">FAM91 C-terminal domain-containing protein</fullName>
    </recommendedName>
</protein>
<dbReference type="InterPro" id="IPR028097">
    <property type="entry name" value="FAM91_C_dom"/>
</dbReference>
<evidence type="ECO:0000256" key="1">
    <source>
        <dbReference type="ARBA" id="ARBA00010319"/>
    </source>
</evidence>
<dbReference type="InterPro" id="IPR039199">
    <property type="entry name" value="FAM91"/>
</dbReference>
<evidence type="ECO:0000313" key="4">
    <source>
        <dbReference type="Proteomes" id="UP000268014"/>
    </source>
</evidence>
<evidence type="ECO:0000259" key="2">
    <source>
        <dbReference type="Pfam" id="PF14648"/>
    </source>
</evidence>
<dbReference type="PANTHER" id="PTHR28441:SF2">
    <property type="entry name" value="PROTEIN FAM91A1"/>
    <property type="match status" value="1"/>
</dbReference>
<dbReference type="AlphaFoldDB" id="A0A3P7W5X4"/>
<gene>
    <name evidence="3" type="ORF">HPLM_LOCUS1346</name>
</gene>
<dbReference type="PANTHER" id="PTHR28441">
    <property type="entry name" value="PROTEIN FAM91A1"/>
    <property type="match status" value="1"/>
</dbReference>
<dbReference type="EMBL" id="UZAF01001737">
    <property type="protein sequence ID" value="VDO09065.1"/>
    <property type="molecule type" value="Genomic_DNA"/>
</dbReference>
<keyword evidence="4" id="KW-1185">Reference proteome</keyword>
<accession>A0A3P7W5X4</accession>
<dbReference type="Proteomes" id="UP000268014">
    <property type="component" value="Unassembled WGS sequence"/>
</dbReference>
<sequence length="192" mass="22159">MFEVGKLADEQMRDFLEQLECVNRFAEGEAQRYSEHAMALLDILRNLRKGREVDMLRGESLLSLDPQSRIRVLAKSYGLVRPGYGWPYIRRLAAARPLPIFQKEYPHYSEEDELVYVPFPFDESENEEEGVFSKHPAVKALSTRIGLDCLCGYIVLVNRSVSRKLITNSTKSNYESSVQKESSIVLRYFTLK</sequence>
<organism evidence="3 4">
    <name type="scientific">Haemonchus placei</name>
    <name type="common">Barber's pole worm</name>
    <dbReference type="NCBI Taxonomy" id="6290"/>
    <lineage>
        <taxon>Eukaryota</taxon>
        <taxon>Metazoa</taxon>
        <taxon>Ecdysozoa</taxon>
        <taxon>Nematoda</taxon>
        <taxon>Chromadorea</taxon>
        <taxon>Rhabditida</taxon>
        <taxon>Rhabditina</taxon>
        <taxon>Rhabditomorpha</taxon>
        <taxon>Strongyloidea</taxon>
        <taxon>Trichostrongylidae</taxon>
        <taxon>Haemonchus</taxon>
    </lineage>
</organism>
<feature type="domain" description="FAM91 C-terminal" evidence="2">
    <location>
        <begin position="104"/>
        <end position="180"/>
    </location>
</feature>
<proteinExistence type="inferred from homology"/>
<comment type="similarity">
    <text evidence="1">Belongs to the FAM91 family.</text>
</comment>
<dbReference type="Pfam" id="PF14648">
    <property type="entry name" value="FAM91_C"/>
    <property type="match status" value="2"/>
</dbReference>